<evidence type="ECO:0000256" key="4">
    <source>
        <dbReference type="ARBA" id="ARBA00023172"/>
    </source>
</evidence>
<name>E3HRP0_ACHXA</name>
<dbReference type="PANTHER" id="PTHR30349:SF41">
    <property type="entry name" value="INTEGRASE_RECOMBINASE PROTEIN MJ0367-RELATED"/>
    <property type="match status" value="1"/>
</dbReference>
<dbReference type="InterPro" id="IPR013762">
    <property type="entry name" value="Integrase-like_cat_sf"/>
</dbReference>
<dbReference type="InterPro" id="IPR050090">
    <property type="entry name" value="Tyrosine_recombinase_XerCD"/>
</dbReference>
<dbReference type="KEGG" id="axy:AXYL_06366"/>
<dbReference type="GO" id="GO:0015074">
    <property type="term" value="P:DNA integration"/>
    <property type="evidence" value="ECO:0007669"/>
    <property type="project" value="UniProtKB-KW"/>
</dbReference>
<dbReference type="Proteomes" id="UP000006876">
    <property type="component" value="Chromosome"/>
</dbReference>
<dbReference type="GO" id="GO:0003677">
    <property type="term" value="F:DNA binding"/>
    <property type="evidence" value="ECO:0007669"/>
    <property type="project" value="UniProtKB-KW"/>
</dbReference>
<dbReference type="OrthoDB" id="6819422at2"/>
<dbReference type="PROSITE" id="PS51898">
    <property type="entry name" value="TYR_RECOMBINASE"/>
    <property type="match status" value="1"/>
</dbReference>
<evidence type="ECO:0000259" key="5">
    <source>
        <dbReference type="PROSITE" id="PS51898"/>
    </source>
</evidence>
<dbReference type="SUPFAM" id="SSF56349">
    <property type="entry name" value="DNA breaking-rejoining enzymes"/>
    <property type="match status" value="1"/>
</dbReference>
<feature type="domain" description="Tyr recombinase" evidence="5">
    <location>
        <begin position="189"/>
        <end position="411"/>
    </location>
</feature>
<organism evidence="6 7">
    <name type="scientific">Achromobacter xylosoxidans (strain A8)</name>
    <dbReference type="NCBI Taxonomy" id="762376"/>
    <lineage>
        <taxon>Bacteria</taxon>
        <taxon>Pseudomonadati</taxon>
        <taxon>Pseudomonadota</taxon>
        <taxon>Betaproteobacteria</taxon>
        <taxon>Burkholderiales</taxon>
        <taxon>Alcaligenaceae</taxon>
        <taxon>Achromobacter</taxon>
    </lineage>
</organism>
<dbReference type="PATRIC" id="fig|762376.5.peg.6369"/>
<evidence type="ECO:0000313" key="6">
    <source>
        <dbReference type="EMBL" id="ADP19659.1"/>
    </source>
</evidence>
<proteinExistence type="inferred from homology"/>
<protein>
    <recommendedName>
        <fullName evidence="5">Tyr recombinase domain-containing protein</fullName>
    </recommendedName>
</protein>
<dbReference type="eggNOG" id="COG0582">
    <property type="taxonomic scope" value="Bacteria"/>
</dbReference>
<dbReference type="CDD" id="cd00397">
    <property type="entry name" value="DNA_BRE_C"/>
    <property type="match status" value="1"/>
</dbReference>
<keyword evidence="3" id="KW-0238">DNA-binding</keyword>
<dbReference type="STRING" id="762376.AXYL_06366"/>
<evidence type="ECO:0000256" key="2">
    <source>
        <dbReference type="ARBA" id="ARBA00022908"/>
    </source>
</evidence>
<evidence type="ECO:0000256" key="3">
    <source>
        <dbReference type="ARBA" id="ARBA00023125"/>
    </source>
</evidence>
<reference evidence="6 7" key="1">
    <citation type="journal article" date="2011" name="J. Bacteriol.">
        <title>Complete genome sequence of the haloaromatic acid-degrading bacterium Achromobacter xylosoxidans A8.</title>
        <authorList>
            <person name="Strnad H."/>
            <person name="Ridl J."/>
            <person name="Paces J."/>
            <person name="Kolar M."/>
            <person name="Vlcek C."/>
            <person name="Paces V."/>
        </authorList>
    </citation>
    <scope>NUCLEOTIDE SEQUENCE [LARGE SCALE GENOMIC DNA]</scope>
    <source>
        <strain evidence="6 7">A8</strain>
    </source>
</reference>
<dbReference type="HOGENOM" id="CLU_048231_2_0_4"/>
<sequence length="418" mass="47816">MTKFVAQRITFRNGERHSLLQRVNGLPVQEVTLFLGKYRNKGRAANTIHFVCCCLALLYRELDAAGVNLLERLLSGQFLTAPELDRLVSAARYRSEDLEIESPDGKSNVIDIRRISIRKSQKQVERQPVDAQTCASRLRYMADYLSFISGYVAASLPHGDRRDLEAESTRAITMFRTHIPEVSRRAKLGARVGLSIEEQNRVLAVVHPNSPDNPWVRGFVRRRNWLIVVLLLASGMRRGELLGLQIGDIHPNQPKLNILRRADASEDRRLRQPNTKTYDRTVELSPSVMRALQAYLKERRGIKAARSIPQIIVSEDGNALSMQAVDKLFKELRAAIPELPMTLTSHVMRHTWNERFSEQAEAMNLPEVAEQRARNSQQGWSDNSKIAATYTRRYTDRKGRELALRLQEELDDKLRDDK</sequence>
<dbReference type="EMBL" id="CP002287">
    <property type="protein sequence ID" value="ADP19659.1"/>
    <property type="molecule type" value="Genomic_DNA"/>
</dbReference>
<keyword evidence="2" id="KW-0229">DNA integration</keyword>
<gene>
    <name evidence="6" type="ordered locus">AXYL_06366</name>
</gene>
<dbReference type="Pfam" id="PF00589">
    <property type="entry name" value="Phage_integrase"/>
    <property type="match status" value="1"/>
</dbReference>
<dbReference type="InterPro" id="IPR002104">
    <property type="entry name" value="Integrase_catalytic"/>
</dbReference>
<dbReference type="AlphaFoldDB" id="E3HRP0"/>
<evidence type="ECO:0000313" key="7">
    <source>
        <dbReference type="Proteomes" id="UP000006876"/>
    </source>
</evidence>
<keyword evidence="4" id="KW-0233">DNA recombination</keyword>
<evidence type="ECO:0000256" key="1">
    <source>
        <dbReference type="ARBA" id="ARBA00008857"/>
    </source>
</evidence>
<accession>E3HRP0</accession>
<comment type="similarity">
    <text evidence="1">Belongs to the 'phage' integrase family.</text>
</comment>
<dbReference type="PANTHER" id="PTHR30349">
    <property type="entry name" value="PHAGE INTEGRASE-RELATED"/>
    <property type="match status" value="1"/>
</dbReference>
<dbReference type="GO" id="GO:0006310">
    <property type="term" value="P:DNA recombination"/>
    <property type="evidence" value="ECO:0007669"/>
    <property type="project" value="UniProtKB-KW"/>
</dbReference>
<dbReference type="Gene3D" id="1.10.443.10">
    <property type="entry name" value="Intergrase catalytic core"/>
    <property type="match status" value="1"/>
</dbReference>
<dbReference type="InterPro" id="IPR011010">
    <property type="entry name" value="DNA_brk_join_enz"/>
</dbReference>